<dbReference type="GO" id="GO:0000150">
    <property type="term" value="F:DNA strand exchange activity"/>
    <property type="evidence" value="ECO:0007669"/>
    <property type="project" value="InterPro"/>
</dbReference>
<feature type="region of interest" description="Disordered" evidence="1">
    <location>
        <begin position="96"/>
        <end position="131"/>
    </location>
</feature>
<dbReference type="InterPro" id="IPR036162">
    <property type="entry name" value="Resolvase-like_N_sf"/>
</dbReference>
<organism evidence="2 3">
    <name type="scientific">Candidatus Rikenella faecigallinarum</name>
    <dbReference type="NCBI Taxonomy" id="2838745"/>
    <lineage>
        <taxon>Bacteria</taxon>
        <taxon>Pseudomonadati</taxon>
        <taxon>Bacteroidota</taxon>
        <taxon>Bacteroidia</taxon>
        <taxon>Bacteroidales</taxon>
        <taxon>Rikenellaceae</taxon>
        <taxon>Rikenella</taxon>
    </lineage>
</organism>
<reference evidence="2" key="2">
    <citation type="submission" date="2021-04" db="EMBL/GenBank/DDBJ databases">
        <authorList>
            <person name="Gilroy R."/>
        </authorList>
    </citation>
    <scope>NUCLEOTIDE SEQUENCE</scope>
    <source>
        <strain evidence="2">ChiBcec15-1070</strain>
    </source>
</reference>
<sequence length="197" mass="22240">MIYGYFKLNANINNGHKKLIAIIQTGAQPENICFDALGSSAELTKLMTTLRQGDMLVVYSTVDIATAPAELTDMMDFLGKLGVSFVVVAEPWLSSSAQPERNGNPERILPANTHPRHGEVQKKSVGRPKGPQRDIIPKLDLALNLYHTAHHMSIRQICAMAKLNERTFYRHLERKGYQVIRRLKGRKPTKKYVEYLP</sequence>
<evidence type="ECO:0000313" key="3">
    <source>
        <dbReference type="Proteomes" id="UP000823926"/>
    </source>
</evidence>
<dbReference type="AlphaFoldDB" id="A0A9D1QFI3"/>
<evidence type="ECO:0008006" key="4">
    <source>
        <dbReference type="Google" id="ProtNLM"/>
    </source>
</evidence>
<dbReference type="EMBL" id="DXHL01000032">
    <property type="protein sequence ID" value="HIW11262.1"/>
    <property type="molecule type" value="Genomic_DNA"/>
</dbReference>
<evidence type="ECO:0000256" key="1">
    <source>
        <dbReference type="SAM" id="MobiDB-lite"/>
    </source>
</evidence>
<comment type="caution">
    <text evidence="2">The sequence shown here is derived from an EMBL/GenBank/DDBJ whole genome shotgun (WGS) entry which is preliminary data.</text>
</comment>
<protein>
    <recommendedName>
        <fullName evidence="4">Resolvase/invertase-type recombinase catalytic domain-containing protein</fullName>
    </recommendedName>
</protein>
<reference evidence="2" key="1">
    <citation type="journal article" date="2021" name="PeerJ">
        <title>Extensive microbial diversity within the chicken gut microbiome revealed by metagenomics and culture.</title>
        <authorList>
            <person name="Gilroy R."/>
            <person name="Ravi A."/>
            <person name="Getino M."/>
            <person name="Pursley I."/>
            <person name="Horton D.L."/>
            <person name="Alikhan N.F."/>
            <person name="Baker D."/>
            <person name="Gharbi K."/>
            <person name="Hall N."/>
            <person name="Watson M."/>
            <person name="Adriaenssens E.M."/>
            <person name="Foster-Nyarko E."/>
            <person name="Jarju S."/>
            <person name="Secka A."/>
            <person name="Antonio M."/>
            <person name="Oren A."/>
            <person name="Chaudhuri R.R."/>
            <person name="La Ragione R."/>
            <person name="Hildebrand F."/>
            <person name="Pallen M.J."/>
        </authorList>
    </citation>
    <scope>NUCLEOTIDE SEQUENCE</scope>
    <source>
        <strain evidence="2">ChiBcec15-1070</strain>
    </source>
</reference>
<dbReference type="SUPFAM" id="SSF53041">
    <property type="entry name" value="Resolvase-like"/>
    <property type="match status" value="1"/>
</dbReference>
<name>A0A9D1QFI3_9BACT</name>
<gene>
    <name evidence="2" type="ORF">H9888_07185</name>
</gene>
<dbReference type="GO" id="GO:0003677">
    <property type="term" value="F:DNA binding"/>
    <property type="evidence" value="ECO:0007669"/>
    <property type="project" value="InterPro"/>
</dbReference>
<proteinExistence type="predicted"/>
<dbReference type="Proteomes" id="UP000823926">
    <property type="component" value="Unassembled WGS sequence"/>
</dbReference>
<evidence type="ECO:0000313" key="2">
    <source>
        <dbReference type="EMBL" id="HIW11262.1"/>
    </source>
</evidence>
<accession>A0A9D1QFI3</accession>